<dbReference type="Pfam" id="PF20432">
    <property type="entry name" value="Xre-like-HTH"/>
    <property type="match status" value="1"/>
</dbReference>
<dbReference type="InterPro" id="IPR024467">
    <property type="entry name" value="Xre/MbcA/ParS-like_toxin-bd"/>
</dbReference>
<dbReference type="Proteomes" id="UP000561045">
    <property type="component" value="Unassembled WGS sequence"/>
</dbReference>
<keyword evidence="4" id="KW-1185">Reference proteome</keyword>
<dbReference type="GO" id="GO:0003677">
    <property type="term" value="F:DNA binding"/>
    <property type="evidence" value="ECO:0007669"/>
    <property type="project" value="InterPro"/>
</dbReference>
<dbReference type="Pfam" id="PF09722">
    <property type="entry name" value="Xre_MbcA_ParS_C"/>
    <property type="match status" value="1"/>
</dbReference>
<evidence type="ECO:0000259" key="2">
    <source>
        <dbReference type="Pfam" id="PF20432"/>
    </source>
</evidence>
<dbReference type="EMBL" id="JACIET010000001">
    <property type="protein sequence ID" value="MBB4011316.1"/>
    <property type="molecule type" value="Genomic_DNA"/>
</dbReference>
<comment type="caution">
    <text evidence="3">The sequence shown here is derived from an EMBL/GenBank/DDBJ whole genome shotgun (WGS) entry which is preliminary data.</text>
</comment>
<reference evidence="3 4" key="1">
    <citation type="submission" date="2020-08" db="EMBL/GenBank/DDBJ databases">
        <title>Genomic Encyclopedia of Type Strains, Phase IV (KMG-IV): sequencing the most valuable type-strain genomes for metagenomic binning, comparative biology and taxonomic classification.</title>
        <authorList>
            <person name="Goeker M."/>
        </authorList>
    </citation>
    <scope>NUCLEOTIDE SEQUENCE [LARGE SCALE GENOMIC DNA]</scope>
    <source>
        <strain evidence="3 4">DSM 106739</strain>
    </source>
</reference>
<dbReference type="InterPro" id="IPR046847">
    <property type="entry name" value="Xre-like_HTH"/>
</dbReference>
<evidence type="ECO:0000313" key="4">
    <source>
        <dbReference type="Proteomes" id="UP000561045"/>
    </source>
</evidence>
<protein>
    <submittedName>
        <fullName evidence="3">Uncharacterized protein (DUF2384 family)</fullName>
    </submittedName>
</protein>
<evidence type="ECO:0000259" key="1">
    <source>
        <dbReference type="Pfam" id="PF09722"/>
    </source>
</evidence>
<organism evidence="3 4">
    <name type="scientific">Niveibacterium umoris</name>
    <dbReference type="NCBI Taxonomy" id="1193620"/>
    <lineage>
        <taxon>Bacteria</taxon>
        <taxon>Pseudomonadati</taxon>
        <taxon>Pseudomonadota</taxon>
        <taxon>Betaproteobacteria</taxon>
        <taxon>Rhodocyclales</taxon>
        <taxon>Rhodocyclaceae</taxon>
        <taxon>Niveibacterium</taxon>
    </lineage>
</organism>
<name>A0A840BKA3_9RHOO</name>
<evidence type="ECO:0000313" key="3">
    <source>
        <dbReference type="EMBL" id="MBB4011316.1"/>
    </source>
</evidence>
<dbReference type="AlphaFoldDB" id="A0A840BKA3"/>
<dbReference type="RefSeq" id="WP_242533099.1">
    <property type="nucleotide sequence ID" value="NZ_BAABLE010000011.1"/>
</dbReference>
<sequence>MIEYGGKAKTTTDRGRILTAALFEVGTRLDLSMAELGSAIGVDRSTVSRMKQHGRGLKEGSETWELSVQVVRMYRSLFALVGGQDEAARQWFNGAVESLGGECPREMIRRVDGLVRVCDYLDAYQANS</sequence>
<accession>A0A840BKA3</accession>
<gene>
    <name evidence="3" type="ORF">GGR36_000624</name>
</gene>
<feature type="domain" description="Antitoxin Xre/MbcA/ParS-like toxin-binding" evidence="1">
    <location>
        <begin position="76"/>
        <end position="125"/>
    </location>
</feature>
<proteinExistence type="predicted"/>
<feature type="domain" description="Antitoxin Xre-like helix-turn-helix" evidence="2">
    <location>
        <begin position="12"/>
        <end position="72"/>
    </location>
</feature>